<comment type="caution">
    <text evidence="1">The sequence shown here is derived from an EMBL/GenBank/DDBJ whole genome shotgun (WGS) entry which is preliminary data.</text>
</comment>
<reference evidence="1" key="1">
    <citation type="submission" date="2019-10" db="EMBL/GenBank/DDBJ databases">
        <authorList>
            <consortium name="DOE Joint Genome Institute"/>
            <person name="Kuo A."/>
            <person name="Miyauchi S."/>
            <person name="Kiss E."/>
            <person name="Drula E."/>
            <person name="Kohler A."/>
            <person name="Sanchez-Garcia M."/>
            <person name="Andreopoulos B."/>
            <person name="Barry K.W."/>
            <person name="Bonito G."/>
            <person name="Buee M."/>
            <person name="Carver A."/>
            <person name="Chen C."/>
            <person name="Cichocki N."/>
            <person name="Clum A."/>
            <person name="Culley D."/>
            <person name="Crous P.W."/>
            <person name="Fauchery L."/>
            <person name="Girlanda M."/>
            <person name="Hayes R."/>
            <person name="Keri Z."/>
            <person name="LaButti K."/>
            <person name="Lipzen A."/>
            <person name="Lombard V."/>
            <person name="Magnuson J."/>
            <person name="Maillard F."/>
            <person name="Morin E."/>
            <person name="Murat C."/>
            <person name="Nolan M."/>
            <person name="Ohm R."/>
            <person name="Pangilinan J."/>
            <person name="Pereira M."/>
            <person name="Perotto S."/>
            <person name="Peter M."/>
            <person name="Riley R."/>
            <person name="Sitrit Y."/>
            <person name="Stielow B."/>
            <person name="Szollosi G."/>
            <person name="Zifcakova L."/>
            <person name="Stursova M."/>
            <person name="Spatafora J.W."/>
            <person name="Tedersoo L."/>
            <person name="Vaario L.-M."/>
            <person name="Yamada A."/>
            <person name="Yan M."/>
            <person name="Wang P."/>
            <person name="Xu J."/>
            <person name="Bruns T."/>
            <person name="Baldrian P."/>
            <person name="Vilgalys R."/>
            <person name="Henrissat B."/>
            <person name="Grigoriev I.V."/>
            <person name="Hibbett D."/>
            <person name="Nagy L.G."/>
            <person name="Martin F.M."/>
        </authorList>
    </citation>
    <scope>NUCLEOTIDE SEQUENCE</scope>
    <source>
        <strain evidence="1">BED1</strain>
    </source>
</reference>
<dbReference type="EMBL" id="WHUW01000022">
    <property type="protein sequence ID" value="KAF8436325.1"/>
    <property type="molecule type" value="Genomic_DNA"/>
</dbReference>
<accession>A0AAD4BNY2</accession>
<organism evidence="1 2">
    <name type="scientific">Boletus edulis BED1</name>
    <dbReference type="NCBI Taxonomy" id="1328754"/>
    <lineage>
        <taxon>Eukaryota</taxon>
        <taxon>Fungi</taxon>
        <taxon>Dikarya</taxon>
        <taxon>Basidiomycota</taxon>
        <taxon>Agaricomycotina</taxon>
        <taxon>Agaricomycetes</taxon>
        <taxon>Agaricomycetidae</taxon>
        <taxon>Boletales</taxon>
        <taxon>Boletineae</taxon>
        <taxon>Boletaceae</taxon>
        <taxon>Boletoideae</taxon>
        <taxon>Boletus</taxon>
    </lineage>
</organism>
<evidence type="ECO:0000313" key="1">
    <source>
        <dbReference type="EMBL" id="KAF8436325.1"/>
    </source>
</evidence>
<dbReference type="Proteomes" id="UP001194468">
    <property type="component" value="Unassembled WGS sequence"/>
</dbReference>
<reference evidence="1" key="2">
    <citation type="journal article" date="2020" name="Nat. Commun.">
        <title>Large-scale genome sequencing of mycorrhizal fungi provides insights into the early evolution of symbiotic traits.</title>
        <authorList>
            <person name="Miyauchi S."/>
            <person name="Kiss E."/>
            <person name="Kuo A."/>
            <person name="Drula E."/>
            <person name="Kohler A."/>
            <person name="Sanchez-Garcia M."/>
            <person name="Morin E."/>
            <person name="Andreopoulos B."/>
            <person name="Barry K.W."/>
            <person name="Bonito G."/>
            <person name="Buee M."/>
            <person name="Carver A."/>
            <person name="Chen C."/>
            <person name="Cichocki N."/>
            <person name="Clum A."/>
            <person name="Culley D."/>
            <person name="Crous P.W."/>
            <person name="Fauchery L."/>
            <person name="Girlanda M."/>
            <person name="Hayes R.D."/>
            <person name="Keri Z."/>
            <person name="LaButti K."/>
            <person name="Lipzen A."/>
            <person name="Lombard V."/>
            <person name="Magnuson J."/>
            <person name="Maillard F."/>
            <person name="Murat C."/>
            <person name="Nolan M."/>
            <person name="Ohm R.A."/>
            <person name="Pangilinan J."/>
            <person name="Pereira M.F."/>
            <person name="Perotto S."/>
            <person name="Peter M."/>
            <person name="Pfister S."/>
            <person name="Riley R."/>
            <person name="Sitrit Y."/>
            <person name="Stielow J.B."/>
            <person name="Szollosi G."/>
            <person name="Zifcakova L."/>
            <person name="Stursova M."/>
            <person name="Spatafora J.W."/>
            <person name="Tedersoo L."/>
            <person name="Vaario L.M."/>
            <person name="Yamada A."/>
            <person name="Yan M."/>
            <person name="Wang P."/>
            <person name="Xu J."/>
            <person name="Bruns T."/>
            <person name="Baldrian P."/>
            <person name="Vilgalys R."/>
            <person name="Dunand C."/>
            <person name="Henrissat B."/>
            <person name="Grigoriev I.V."/>
            <person name="Hibbett D."/>
            <person name="Nagy L.G."/>
            <person name="Martin F.M."/>
        </authorList>
    </citation>
    <scope>NUCLEOTIDE SEQUENCE</scope>
    <source>
        <strain evidence="1">BED1</strain>
    </source>
</reference>
<protein>
    <recommendedName>
        <fullName evidence="3">F-box domain-containing protein</fullName>
    </recommendedName>
</protein>
<name>A0AAD4BNY2_BOLED</name>
<dbReference type="AlphaFoldDB" id="A0AAD4BNY2"/>
<evidence type="ECO:0008006" key="3">
    <source>
        <dbReference type="Google" id="ProtNLM"/>
    </source>
</evidence>
<gene>
    <name evidence="1" type="ORF">L210DRAFT_1003807</name>
</gene>
<proteinExistence type="predicted"/>
<evidence type="ECO:0000313" key="2">
    <source>
        <dbReference type="Proteomes" id="UP001194468"/>
    </source>
</evidence>
<sequence>MHHALEIEEIFLNIFDHCSDYMCGVWRRRDKPTLASLARTCCAFKEPALNLLWEELVTLSPLAQCLPEASHFIKKAR</sequence>
<keyword evidence="2" id="KW-1185">Reference proteome</keyword>